<dbReference type="Pfam" id="PF26540">
    <property type="entry name" value="GcpE_C"/>
    <property type="match status" value="1"/>
</dbReference>
<dbReference type="GO" id="GO:0141197">
    <property type="term" value="F:4-hydroxy-3-methylbut-2-enyl-diphosphate synthase activity (flavodoxin)"/>
    <property type="evidence" value="ECO:0007669"/>
    <property type="project" value="UniProtKB-EC"/>
</dbReference>
<comment type="cofactor">
    <cofactor evidence="1">
        <name>[4Fe-4S] cluster</name>
        <dbReference type="ChEBI" id="CHEBI:49883"/>
    </cofactor>
</comment>
<keyword evidence="4 10" id="KW-0560">Oxidoreductase</keyword>
<name>A0A3B0TNZ6_9ZZZZ</name>
<proteinExistence type="inferred from homology"/>
<dbReference type="GO" id="GO:0019288">
    <property type="term" value="P:isopentenyl diphosphate biosynthetic process, methylerythritol 4-phosphate pathway"/>
    <property type="evidence" value="ECO:0007669"/>
    <property type="project" value="TreeGrafter"/>
</dbReference>
<accession>A0A3B0TNZ6</accession>
<dbReference type="NCBIfam" id="NF001540">
    <property type="entry name" value="PRK00366.1"/>
    <property type="match status" value="1"/>
</dbReference>
<keyword evidence="5" id="KW-0408">Iron</keyword>
<gene>
    <name evidence="10" type="ORF">MNBD_ACTINO02-872</name>
</gene>
<feature type="domain" description="IspG TIM-barrel" evidence="8">
    <location>
        <begin position="8"/>
        <end position="247"/>
    </location>
</feature>
<evidence type="ECO:0000256" key="4">
    <source>
        <dbReference type="ARBA" id="ARBA00023002"/>
    </source>
</evidence>
<evidence type="ECO:0000259" key="9">
    <source>
        <dbReference type="Pfam" id="PF26540"/>
    </source>
</evidence>
<dbReference type="InterPro" id="IPR058578">
    <property type="entry name" value="IspG_TIM"/>
</dbReference>
<dbReference type="Gene3D" id="3.20.20.20">
    <property type="entry name" value="Dihydropteroate synthase-like"/>
    <property type="match status" value="1"/>
</dbReference>
<dbReference type="InterPro" id="IPR016425">
    <property type="entry name" value="IspG_bac"/>
</dbReference>
<dbReference type="InterPro" id="IPR058579">
    <property type="entry name" value="IspG_C"/>
</dbReference>
<dbReference type="NCBIfam" id="TIGR00612">
    <property type="entry name" value="ispG_gcpE"/>
    <property type="match status" value="1"/>
</dbReference>
<protein>
    <submittedName>
        <fullName evidence="10">(E)-4-hydroxy-3-methylbut-2-enyl-diphosphate synthase (Flavodoxin)</fullName>
        <ecNumber evidence="10">1.17.7.3</ecNumber>
    </submittedName>
</protein>
<evidence type="ECO:0000256" key="6">
    <source>
        <dbReference type="ARBA" id="ARBA00023014"/>
    </source>
</evidence>
<dbReference type="Pfam" id="PF04551">
    <property type="entry name" value="GcpE"/>
    <property type="match status" value="1"/>
</dbReference>
<dbReference type="InterPro" id="IPR011005">
    <property type="entry name" value="Dihydropteroate_synth-like_sf"/>
</dbReference>
<dbReference type="InterPro" id="IPR004588">
    <property type="entry name" value="IspG_bac-typ"/>
</dbReference>
<evidence type="ECO:0000256" key="3">
    <source>
        <dbReference type="ARBA" id="ARBA00022723"/>
    </source>
</evidence>
<dbReference type="EMBL" id="UOEK01000493">
    <property type="protein sequence ID" value="VAW08786.1"/>
    <property type="molecule type" value="Genomic_DNA"/>
</dbReference>
<evidence type="ECO:0000259" key="8">
    <source>
        <dbReference type="Pfam" id="PF04551"/>
    </source>
</evidence>
<keyword evidence="7" id="KW-0414">Isoprene biosynthesis</keyword>
<dbReference type="FunFam" id="3.20.20.20:FF:000001">
    <property type="entry name" value="4-hydroxy-3-methylbut-2-en-1-yl diphosphate synthase (flavodoxin)"/>
    <property type="match status" value="1"/>
</dbReference>
<dbReference type="GO" id="GO:0016114">
    <property type="term" value="P:terpenoid biosynthetic process"/>
    <property type="evidence" value="ECO:0007669"/>
    <property type="project" value="InterPro"/>
</dbReference>
<evidence type="ECO:0000313" key="10">
    <source>
        <dbReference type="EMBL" id="VAW08786.1"/>
    </source>
</evidence>
<reference evidence="10" key="1">
    <citation type="submission" date="2018-06" db="EMBL/GenBank/DDBJ databases">
        <authorList>
            <person name="Zhirakovskaya E."/>
        </authorList>
    </citation>
    <scope>NUCLEOTIDE SEQUENCE</scope>
</reference>
<dbReference type="AlphaFoldDB" id="A0A3B0TNZ6"/>
<evidence type="ECO:0000256" key="7">
    <source>
        <dbReference type="ARBA" id="ARBA00023229"/>
    </source>
</evidence>
<feature type="domain" description="IspG C-terminal" evidence="9">
    <location>
        <begin position="264"/>
        <end position="348"/>
    </location>
</feature>
<sequence length="404" mass="42359">MNTPRSTTRPLKVGSVAVGGDAPVTVQSMTTTKTADVDATLAQIYALAGAGADIVRITCNDVAAAQGIAEMVPRSPVPLIADIHFQYKLALGAIEAGVAGLRLNPGNIRKEDHIKQVARAARDAGIPIRIGVNAGSLDKDLLEKHGSATPEALVESAMLEARYLEEVDFYDIKISVKHSNVPRMIDSYRLLSRTSDYPLHLGVTEAGPPPGGLIKSVAGIATLLSEGIGNTIRFSLTADPVEEAKAGRQLLEYLGLRERSDLDLVACPSCGRAEVDVIDVANRVNAALEGSGLPIQVAVMGCVVNGPGEAREADIGIAAGRGRGHLFIKGQVVRVVPEGAMVEALIDEAIALHEEGAEARLAKADVTAADLAEETRIELLGIQGDANDTLLRRATVADVATKDT</sequence>
<dbReference type="EC" id="1.17.7.3" evidence="10"/>
<evidence type="ECO:0000256" key="5">
    <source>
        <dbReference type="ARBA" id="ARBA00023004"/>
    </source>
</evidence>
<organism evidence="10">
    <name type="scientific">hydrothermal vent metagenome</name>
    <dbReference type="NCBI Taxonomy" id="652676"/>
    <lineage>
        <taxon>unclassified sequences</taxon>
        <taxon>metagenomes</taxon>
        <taxon>ecological metagenomes</taxon>
    </lineage>
</organism>
<dbReference type="SUPFAM" id="SSF56014">
    <property type="entry name" value="Nitrite and sulphite reductase 4Fe-4S domain-like"/>
    <property type="match status" value="1"/>
</dbReference>
<dbReference type="InterPro" id="IPR045854">
    <property type="entry name" value="NO2/SO3_Rdtase_4Fe4S_sf"/>
</dbReference>
<dbReference type="GO" id="GO:0051539">
    <property type="term" value="F:4 iron, 4 sulfur cluster binding"/>
    <property type="evidence" value="ECO:0007669"/>
    <property type="project" value="UniProtKB-KW"/>
</dbReference>
<dbReference type="PANTHER" id="PTHR30454:SF0">
    <property type="entry name" value="4-HYDROXY-3-METHYLBUT-2-EN-1-YL DIPHOSPHATE SYNTHASE (FERREDOXIN), CHLOROPLASTIC"/>
    <property type="match status" value="1"/>
</dbReference>
<keyword evidence="6" id="KW-0411">Iron-sulfur</keyword>
<dbReference type="PIRSF" id="PIRSF004640">
    <property type="entry name" value="IspG"/>
    <property type="match status" value="1"/>
</dbReference>
<evidence type="ECO:0000256" key="2">
    <source>
        <dbReference type="ARBA" id="ARBA00022485"/>
    </source>
</evidence>
<dbReference type="HAMAP" id="MF_00159">
    <property type="entry name" value="IspG"/>
    <property type="match status" value="1"/>
</dbReference>
<evidence type="ECO:0000256" key="1">
    <source>
        <dbReference type="ARBA" id="ARBA00001966"/>
    </source>
</evidence>
<keyword evidence="3" id="KW-0479">Metal-binding</keyword>
<dbReference type="PANTHER" id="PTHR30454">
    <property type="entry name" value="4-HYDROXY-3-METHYLBUT-2-EN-1-YL DIPHOSPHATE SYNTHASE"/>
    <property type="match status" value="1"/>
</dbReference>
<dbReference type="Gene3D" id="3.30.413.10">
    <property type="entry name" value="Sulfite Reductase Hemoprotein, domain 1"/>
    <property type="match status" value="1"/>
</dbReference>
<keyword evidence="2" id="KW-0004">4Fe-4S</keyword>
<dbReference type="SUPFAM" id="SSF51717">
    <property type="entry name" value="Dihydropteroate synthetase-like"/>
    <property type="match status" value="1"/>
</dbReference>
<dbReference type="GO" id="GO:0046429">
    <property type="term" value="F:4-hydroxy-3-methylbut-2-en-1-yl diphosphate synthase activity (ferredoxin)"/>
    <property type="evidence" value="ECO:0007669"/>
    <property type="project" value="InterPro"/>
</dbReference>
<dbReference type="GO" id="GO:0005506">
    <property type="term" value="F:iron ion binding"/>
    <property type="evidence" value="ECO:0007669"/>
    <property type="project" value="InterPro"/>
</dbReference>